<dbReference type="GO" id="GO:0000285">
    <property type="term" value="F:1-phosphatidylinositol-3-phosphate 5-kinase activity"/>
    <property type="evidence" value="ECO:0007669"/>
    <property type="project" value="TreeGrafter"/>
</dbReference>
<name>A0AAP0I1I1_9MAGN</name>
<gene>
    <name evidence="1" type="ORF">Scep_021469</name>
</gene>
<dbReference type="PANTHER" id="PTHR45748">
    <property type="entry name" value="1-PHOSPHATIDYLINOSITOL 3-PHOSPHATE 5-KINASE-RELATED"/>
    <property type="match status" value="1"/>
</dbReference>
<accession>A0AAP0I1I1</accession>
<dbReference type="PANTHER" id="PTHR45748:SF21">
    <property type="entry name" value="1-PHOSPHATIDYLINOSITOL-3-PHOSPHATE 5-KINASE FAB1A"/>
    <property type="match status" value="1"/>
</dbReference>
<sequence length="70" mass="7870">MACTGRDGKKLVKTLMFFEGCPKPLGCLGANGEELKKVKYVIQYGVFAAYHLARRHLFLPMKVPPFRNSP</sequence>
<dbReference type="GO" id="GO:0046854">
    <property type="term" value="P:phosphatidylinositol phosphate biosynthetic process"/>
    <property type="evidence" value="ECO:0007669"/>
    <property type="project" value="TreeGrafter"/>
</dbReference>
<evidence type="ECO:0000313" key="1">
    <source>
        <dbReference type="EMBL" id="KAK9104625.1"/>
    </source>
</evidence>
<reference evidence="1 2" key="1">
    <citation type="submission" date="2024-01" db="EMBL/GenBank/DDBJ databases">
        <title>Genome assemblies of Stephania.</title>
        <authorList>
            <person name="Yang L."/>
        </authorList>
    </citation>
    <scope>NUCLEOTIDE SEQUENCE [LARGE SCALE GENOMIC DNA]</scope>
    <source>
        <strain evidence="1">JXDWG</strain>
        <tissue evidence="1">Leaf</tissue>
    </source>
</reference>
<organism evidence="1 2">
    <name type="scientific">Stephania cephalantha</name>
    <dbReference type="NCBI Taxonomy" id="152367"/>
    <lineage>
        <taxon>Eukaryota</taxon>
        <taxon>Viridiplantae</taxon>
        <taxon>Streptophyta</taxon>
        <taxon>Embryophyta</taxon>
        <taxon>Tracheophyta</taxon>
        <taxon>Spermatophyta</taxon>
        <taxon>Magnoliopsida</taxon>
        <taxon>Ranunculales</taxon>
        <taxon>Menispermaceae</taxon>
        <taxon>Menispermoideae</taxon>
        <taxon>Cissampelideae</taxon>
        <taxon>Stephania</taxon>
    </lineage>
</organism>
<dbReference type="Proteomes" id="UP001419268">
    <property type="component" value="Unassembled WGS sequence"/>
</dbReference>
<dbReference type="EMBL" id="JBBNAG010000009">
    <property type="protein sequence ID" value="KAK9104625.1"/>
    <property type="molecule type" value="Genomic_DNA"/>
</dbReference>
<comment type="caution">
    <text evidence="1">The sequence shown here is derived from an EMBL/GenBank/DDBJ whole genome shotgun (WGS) entry which is preliminary data.</text>
</comment>
<protein>
    <submittedName>
        <fullName evidence="1">Uncharacterized protein</fullName>
    </submittedName>
</protein>
<keyword evidence="2" id="KW-1185">Reference proteome</keyword>
<dbReference type="AlphaFoldDB" id="A0AAP0I1I1"/>
<dbReference type="GO" id="GO:0010008">
    <property type="term" value="C:endosome membrane"/>
    <property type="evidence" value="ECO:0007669"/>
    <property type="project" value="TreeGrafter"/>
</dbReference>
<proteinExistence type="predicted"/>
<evidence type="ECO:0000313" key="2">
    <source>
        <dbReference type="Proteomes" id="UP001419268"/>
    </source>
</evidence>